<organism evidence="1 2">
    <name type="scientific">Belnapia arida</name>
    <dbReference type="NCBI Taxonomy" id="2804533"/>
    <lineage>
        <taxon>Bacteria</taxon>
        <taxon>Pseudomonadati</taxon>
        <taxon>Pseudomonadota</taxon>
        <taxon>Alphaproteobacteria</taxon>
        <taxon>Acetobacterales</taxon>
        <taxon>Roseomonadaceae</taxon>
        <taxon>Belnapia</taxon>
    </lineage>
</organism>
<proteinExistence type="predicted"/>
<evidence type="ECO:0000313" key="1">
    <source>
        <dbReference type="EMBL" id="MBL6080802.1"/>
    </source>
</evidence>
<evidence type="ECO:0000313" key="2">
    <source>
        <dbReference type="Proteomes" id="UP000660885"/>
    </source>
</evidence>
<accession>A0ABS1U7Z6</accession>
<reference evidence="1 2" key="1">
    <citation type="submission" date="2021-01" db="EMBL/GenBank/DDBJ databases">
        <title>Belnapia mucosa sp. nov. and Belnapia arida sp. nov., isolated from the Tabernas Desert (Almeria, Spain).</title>
        <authorList>
            <person name="Molina-Menor E."/>
            <person name="Vidal-Verdu A."/>
            <person name="Calonge A."/>
            <person name="Satari L."/>
            <person name="Pereto J."/>
            <person name="Porcar M."/>
        </authorList>
    </citation>
    <scope>NUCLEOTIDE SEQUENCE [LARGE SCALE GENOMIC DNA]</scope>
    <source>
        <strain evidence="1 2">T18</strain>
    </source>
</reference>
<name>A0ABS1U7Z6_9PROT</name>
<keyword evidence="2" id="KW-1185">Reference proteome</keyword>
<dbReference type="Proteomes" id="UP000660885">
    <property type="component" value="Unassembled WGS sequence"/>
</dbReference>
<sequence length="60" mass="6820">MPHRGTWRLRQDSAMPVESDVFGRWLQHSLHKEFDGIAAEPLPAEWLRLIEGVTPGPRGS</sequence>
<gene>
    <name evidence="1" type="ORF">JMJ56_22565</name>
</gene>
<comment type="caution">
    <text evidence="1">The sequence shown here is derived from an EMBL/GenBank/DDBJ whole genome shotgun (WGS) entry which is preliminary data.</text>
</comment>
<dbReference type="EMBL" id="JAETWB010000017">
    <property type="protein sequence ID" value="MBL6080802.1"/>
    <property type="molecule type" value="Genomic_DNA"/>
</dbReference>
<protein>
    <recommendedName>
        <fullName evidence="3">Anti-sigma factor NepR domain-containing protein</fullName>
    </recommendedName>
</protein>
<evidence type="ECO:0008006" key="3">
    <source>
        <dbReference type="Google" id="ProtNLM"/>
    </source>
</evidence>